<dbReference type="AlphaFoldDB" id="A0A9P7KAM0"/>
<reference evidence="1" key="1">
    <citation type="submission" date="2020-07" db="EMBL/GenBank/DDBJ databases">
        <authorList>
            <person name="Nieuwenhuis M."/>
            <person name="Van De Peppel L.J.J."/>
        </authorList>
    </citation>
    <scope>NUCLEOTIDE SEQUENCE</scope>
    <source>
        <strain evidence="1">AP01</strain>
        <tissue evidence="1">Mycelium</tissue>
    </source>
</reference>
<comment type="caution">
    <text evidence="1">The sequence shown here is derived from an EMBL/GenBank/DDBJ whole genome shotgun (WGS) entry which is preliminary data.</text>
</comment>
<sequence length="339" mass="38100">MLPRRVALQVRCTTPRRYKATLRPVSSRLIRTLNPDLLVPSDFVDLSGGRVPRIYTQNGTWAGPLRFRSIGRDVVPFPSNAMGFLYLHRPLSLPPIAAEIRLRLTPEPNPNLFSTGADLLRDSIPWSIDLARIAKVKAYAPFKALVTSHGLLDRVFMDSLERAWEGHTTQDFDTPVLHTLTEPFEMNLEQTSISIGIITTRGKGRICFKHFFADHRRTSCYFGYPHNGGPCFPQICGAMQGFRLTDTPTGRILVHFDVSPLPEHARPASRPPVLVLRVLKILTPIKSVPGYDMHLPIPVEGGLLSKKKRGNLVPSPIIFDLEKIKPDSKRLKVLRLLVE</sequence>
<keyword evidence="2" id="KW-1185">Reference proteome</keyword>
<organism evidence="1 2">
    <name type="scientific">Asterophora parasitica</name>
    <dbReference type="NCBI Taxonomy" id="117018"/>
    <lineage>
        <taxon>Eukaryota</taxon>
        <taxon>Fungi</taxon>
        <taxon>Dikarya</taxon>
        <taxon>Basidiomycota</taxon>
        <taxon>Agaricomycotina</taxon>
        <taxon>Agaricomycetes</taxon>
        <taxon>Agaricomycetidae</taxon>
        <taxon>Agaricales</taxon>
        <taxon>Tricholomatineae</taxon>
        <taxon>Lyophyllaceae</taxon>
        <taxon>Asterophora</taxon>
    </lineage>
</organism>
<dbReference type="OrthoDB" id="2839137at2759"/>
<dbReference type="EMBL" id="JABCKV010000203">
    <property type="protein sequence ID" value="KAG5642239.1"/>
    <property type="molecule type" value="Genomic_DNA"/>
</dbReference>
<dbReference type="Proteomes" id="UP000775547">
    <property type="component" value="Unassembled WGS sequence"/>
</dbReference>
<evidence type="ECO:0000313" key="2">
    <source>
        <dbReference type="Proteomes" id="UP000775547"/>
    </source>
</evidence>
<protein>
    <submittedName>
        <fullName evidence="1">Uncharacterized protein</fullName>
    </submittedName>
</protein>
<reference evidence="1" key="2">
    <citation type="submission" date="2021-10" db="EMBL/GenBank/DDBJ databases">
        <title>Phylogenomics reveals ancestral predisposition of the termite-cultivated fungus Termitomyces towards a domesticated lifestyle.</title>
        <authorList>
            <person name="Auxier B."/>
            <person name="Grum-Grzhimaylo A."/>
            <person name="Cardenas M.E."/>
            <person name="Lodge J.D."/>
            <person name="Laessoe T."/>
            <person name="Pedersen O."/>
            <person name="Smith M.E."/>
            <person name="Kuyper T.W."/>
            <person name="Franco-Molano E.A."/>
            <person name="Baroni T.J."/>
            <person name="Aanen D.K."/>
        </authorList>
    </citation>
    <scope>NUCLEOTIDE SEQUENCE</scope>
    <source>
        <strain evidence="1">AP01</strain>
        <tissue evidence="1">Mycelium</tissue>
    </source>
</reference>
<gene>
    <name evidence="1" type="ORF">DXG03_003363</name>
</gene>
<evidence type="ECO:0000313" key="1">
    <source>
        <dbReference type="EMBL" id="KAG5642239.1"/>
    </source>
</evidence>
<accession>A0A9P7KAM0</accession>
<proteinExistence type="predicted"/>
<name>A0A9P7KAM0_9AGAR</name>